<reference evidence="2" key="1">
    <citation type="journal article" date="2019" name="Int. J. Syst. Evol. Microbiol.">
        <title>The Global Catalogue of Microorganisms (GCM) 10K type strain sequencing project: providing services to taxonomists for standard genome sequencing and annotation.</title>
        <authorList>
            <consortium name="The Broad Institute Genomics Platform"/>
            <consortium name="The Broad Institute Genome Sequencing Center for Infectious Disease"/>
            <person name="Wu L."/>
            <person name="Ma J."/>
        </authorList>
    </citation>
    <scope>NUCLEOTIDE SEQUENCE [LARGE SCALE GENOMIC DNA]</scope>
    <source>
        <strain evidence="2">KCTC 3913</strain>
    </source>
</reference>
<comment type="caution">
    <text evidence="1">The sequence shown here is derived from an EMBL/GenBank/DDBJ whole genome shotgun (WGS) entry which is preliminary data.</text>
</comment>
<evidence type="ECO:0000313" key="1">
    <source>
        <dbReference type="EMBL" id="MFD2681981.1"/>
    </source>
</evidence>
<proteinExistence type="predicted"/>
<keyword evidence="2" id="KW-1185">Reference proteome</keyword>
<dbReference type="EMBL" id="JBHUMF010000031">
    <property type="protein sequence ID" value="MFD2681981.1"/>
    <property type="molecule type" value="Genomic_DNA"/>
</dbReference>
<gene>
    <name evidence="1" type="ORF">ACFSUL_14665</name>
</gene>
<evidence type="ECO:0000313" key="2">
    <source>
        <dbReference type="Proteomes" id="UP001597506"/>
    </source>
</evidence>
<name>A0ABW5RUF7_9BACI</name>
<sequence>MEKIMYQSKEISSLHYIVVTLFSLLTLRKINKVEKIREKLKEQQEADDLHKL</sequence>
<accession>A0ABW5RUF7</accession>
<organism evidence="1 2">
    <name type="scientific">Bacillus seohaeanensis</name>
    <dbReference type="NCBI Taxonomy" id="284580"/>
    <lineage>
        <taxon>Bacteria</taxon>
        <taxon>Bacillati</taxon>
        <taxon>Bacillota</taxon>
        <taxon>Bacilli</taxon>
        <taxon>Bacillales</taxon>
        <taxon>Bacillaceae</taxon>
        <taxon>Bacillus</taxon>
    </lineage>
</organism>
<dbReference type="RefSeq" id="WP_377936626.1">
    <property type="nucleotide sequence ID" value="NZ_JBHUMF010000031.1"/>
</dbReference>
<protein>
    <submittedName>
        <fullName evidence="1">Uncharacterized protein</fullName>
    </submittedName>
</protein>
<dbReference type="Proteomes" id="UP001597506">
    <property type="component" value="Unassembled WGS sequence"/>
</dbReference>